<feature type="transmembrane region" description="Helical" evidence="2">
    <location>
        <begin position="22"/>
        <end position="45"/>
    </location>
</feature>
<accession>A0A1C5J5J7</accession>
<keyword evidence="2" id="KW-1133">Transmembrane helix</keyword>
<feature type="region of interest" description="Disordered" evidence="1">
    <location>
        <begin position="67"/>
        <end position="90"/>
    </location>
</feature>
<dbReference type="AlphaFoldDB" id="A0A1C5J5J7"/>
<gene>
    <name evidence="4" type="ORF">GA0070623_3154</name>
</gene>
<keyword evidence="2" id="KW-0472">Membrane</keyword>
<feature type="domain" description="DUF3152" evidence="3">
    <location>
        <begin position="92"/>
        <end position="259"/>
    </location>
</feature>
<dbReference type="Proteomes" id="UP000198226">
    <property type="component" value="Chromosome I"/>
</dbReference>
<organism evidence="4 5">
    <name type="scientific">Micromonospora rifamycinica</name>
    <dbReference type="NCBI Taxonomy" id="291594"/>
    <lineage>
        <taxon>Bacteria</taxon>
        <taxon>Bacillati</taxon>
        <taxon>Actinomycetota</taxon>
        <taxon>Actinomycetes</taxon>
        <taxon>Micromonosporales</taxon>
        <taxon>Micromonosporaceae</taxon>
        <taxon>Micromonospora</taxon>
    </lineage>
</organism>
<feature type="region of interest" description="Disordered" evidence="1">
    <location>
        <begin position="1"/>
        <end position="22"/>
    </location>
</feature>
<evidence type="ECO:0000313" key="5">
    <source>
        <dbReference type="Proteomes" id="UP000198226"/>
    </source>
</evidence>
<dbReference type="InterPro" id="IPR022603">
    <property type="entry name" value="DUF3152"/>
</dbReference>
<reference evidence="5" key="1">
    <citation type="submission" date="2016-06" db="EMBL/GenBank/DDBJ databases">
        <authorList>
            <person name="Varghese N."/>
            <person name="Submissions Spin"/>
        </authorList>
    </citation>
    <scope>NUCLEOTIDE SEQUENCE [LARGE SCALE GENOMIC DNA]</scope>
    <source>
        <strain evidence="5">DSM 44983</strain>
    </source>
</reference>
<keyword evidence="2" id="KW-0812">Transmembrane</keyword>
<dbReference type="Pfam" id="PF11350">
    <property type="entry name" value="DUF3152"/>
    <property type="match status" value="1"/>
</dbReference>
<feature type="compositionally biased region" description="Basic residues" evidence="1">
    <location>
        <begin position="13"/>
        <end position="22"/>
    </location>
</feature>
<evidence type="ECO:0000259" key="3">
    <source>
        <dbReference type="Pfam" id="PF11350"/>
    </source>
</evidence>
<dbReference type="RefSeq" id="WP_231932376.1">
    <property type="nucleotide sequence ID" value="NZ_LRMV01000120.1"/>
</dbReference>
<keyword evidence="5" id="KW-1185">Reference proteome</keyword>
<protein>
    <recommendedName>
        <fullName evidence="3">DUF3152 domain-containing protein</fullName>
    </recommendedName>
</protein>
<evidence type="ECO:0000256" key="2">
    <source>
        <dbReference type="SAM" id="Phobius"/>
    </source>
</evidence>
<evidence type="ECO:0000313" key="4">
    <source>
        <dbReference type="EMBL" id="SCG65852.1"/>
    </source>
</evidence>
<name>A0A1C5J5J7_9ACTN</name>
<dbReference type="SUPFAM" id="SSF55486">
    <property type="entry name" value="Metalloproteases ('zincins'), catalytic domain"/>
    <property type="match status" value="1"/>
</dbReference>
<sequence length="290" mass="30461">MSTLTVSEAADRGRHRGRRRRATPAGVLTAVLVVAALAAGGAVVAQRQGVDLGALVGDVRREPVRPAAAAVPPAPPRGEVPAAAGSPAPAPAVRYPQRGTGTWRTATAQGAVAGRSGQLLRYRVAVEGGIDDVDPERFGREVAVVLADRRGWTADGRWRLQRVGADAPADFTVLLTTPVTRGELCGDTSDRYTSCRNGDRVVINVARWARGVPDFRGDLGSYRSYVLNHEVGHRLGRGHERCPAAGGPAPVMQQQTLGLHGCRPNPWPTVGGSLFTGPAGEYDDPIPAGD</sequence>
<proteinExistence type="predicted"/>
<evidence type="ECO:0000256" key="1">
    <source>
        <dbReference type="SAM" id="MobiDB-lite"/>
    </source>
</evidence>
<dbReference type="EMBL" id="LT607752">
    <property type="protein sequence ID" value="SCG65852.1"/>
    <property type="molecule type" value="Genomic_DNA"/>
</dbReference>